<feature type="compositionally biased region" description="Low complexity" evidence="1">
    <location>
        <begin position="21"/>
        <end position="32"/>
    </location>
</feature>
<feature type="compositionally biased region" description="Polar residues" evidence="1">
    <location>
        <begin position="1"/>
        <end position="14"/>
    </location>
</feature>
<sequence>MPTTFQGSQANAPHSTALMDQQIAQPQQQQQQGYRSHNIIPSSASRSQPIQGRFSNPYVHLGTMPDPKSRNDQTPNQYHTSTHGNTIPSENSIYGITDPSYRKFDNPSFGQRSGPTADYPKDNPSAQSLSPYAQYSRTETFNQNRSCEASFPHQTHDGRSQSPSRSQLTSNIHCDATFKYYRVDQGTGQRTIVGSMTMTGLDGDTAQECETKLQHSLHGT</sequence>
<accession>A0ABZ1CSA4</accession>
<evidence type="ECO:0000313" key="2">
    <source>
        <dbReference type="EMBL" id="WRT64515.1"/>
    </source>
</evidence>
<feature type="compositionally biased region" description="Polar residues" evidence="1">
    <location>
        <begin position="33"/>
        <end position="54"/>
    </location>
</feature>
<organism evidence="2 3">
    <name type="scientific">Kwoniella shivajii</name>
    <dbReference type="NCBI Taxonomy" id="564305"/>
    <lineage>
        <taxon>Eukaryota</taxon>
        <taxon>Fungi</taxon>
        <taxon>Dikarya</taxon>
        <taxon>Basidiomycota</taxon>
        <taxon>Agaricomycotina</taxon>
        <taxon>Tremellomycetes</taxon>
        <taxon>Tremellales</taxon>
        <taxon>Cryptococcaceae</taxon>
        <taxon>Kwoniella</taxon>
    </lineage>
</organism>
<feature type="compositionally biased region" description="Polar residues" evidence="1">
    <location>
        <begin position="72"/>
        <end position="94"/>
    </location>
</feature>
<reference evidence="2 3" key="1">
    <citation type="submission" date="2024-01" db="EMBL/GenBank/DDBJ databases">
        <title>Comparative genomics of Cryptococcus and Kwoniella reveals pathogenesis evolution and contrasting modes of karyotype evolution via chromosome fusion or intercentromeric recombination.</title>
        <authorList>
            <person name="Coelho M.A."/>
            <person name="David-Palma M."/>
            <person name="Shea T."/>
            <person name="Bowers K."/>
            <person name="McGinley-Smith S."/>
            <person name="Mohammad A.W."/>
            <person name="Gnirke A."/>
            <person name="Yurkov A.M."/>
            <person name="Nowrousian M."/>
            <person name="Sun S."/>
            <person name="Cuomo C.A."/>
            <person name="Heitman J."/>
        </authorList>
    </citation>
    <scope>NUCLEOTIDE SEQUENCE [LARGE SCALE GENOMIC DNA]</scope>
    <source>
        <strain evidence="2">CBS 11374</strain>
    </source>
</reference>
<dbReference type="GeneID" id="87953578"/>
<keyword evidence="3" id="KW-1185">Reference proteome</keyword>
<gene>
    <name evidence="2" type="ORF">IL334_001447</name>
</gene>
<evidence type="ECO:0000256" key="1">
    <source>
        <dbReference type="SAM" id="MobiDB-lite"/>
    </source>
</evidence>
<protein>
    <recommendedName>
        <fullName evidence="4">Velvet domain-containing protein</fullName>
    </recommendedName>
</protein>
<dbReference type="EMBL" id="CP141882">
    <property type="protein sequence ID" value="WRT64515.1"/>
    <property type="molecule type" value="Genomic_DNA"/>
</dbReference>
<dbReference type="RefSeq" id="XP_062789255.1">
    <property type="nucleotide sequence ID" value="XM_062933204.1"/>
</dbReference>
<feature type="compositionally biased region" description="Polar residues" evidence="1">
    <location>
        <begin position="124"/>
        <end position="147"/>
    </location>
</feature>
<name>A0ABZ1CSA4_9TREE</name>
<dbReference type="Proteomes" id="UP001329825">
    <property type="component" value="Chromosome 2"/>
</dbReference>
<evidence type="ECO:0008006" key="4">
    <source>
        <dbReference type="Google" id="ProtNLM"/>
    </source>
</evidence>
<evidence type="ECO:0000313" key="3">
    <source>
        <dbReference type="Proteomes" id="UP001329825"/>
    </source>
</evidence>
<proteinExistence type="predicted"/>
<feature type="region of interest" description="Disordered" evidence="1">
    <location>
        <begin position="1"/>
        <end position="168"/>
    </location>
</feature>